<dbReference type="EMBL" id="MRCE01000020">
    <property type="protein sequence ID" value="OKH35689.1"/>
    <property type="molecule type" value="Genomic_DNA"/>
</dbReference>
<protein>
    <submittedName>
        <fullName evidence="1">Uncharacterized protein</fullName>
    </submittedName>
</protein>
<comment type="caution">
    <text evidence="1">The sequence shown here is derived from an EMBL/GenBank/DDBJ whole genome shotgun (WGS) entry which is preliminary data.</text>
</comment>
<dbReference type="AlphaFoldDB" id="A0A1U7IFG4"/>
<organism evidence="1 2">
    <name type="scientific">[Phormidium ambiguum] IAM M-71</name>
    <dbReference type="NCBI Taxonomy" id="454136"/>
    <lineage>
        <taxon>Bacteria</taxon>
        <taxon>Bacillati</taxon>
        <taxon>Cyanobacteriota</taxon>
        <taxon>Cyanophyceae</taxon>
        <taxon>Oscillatoriophycideae</taxon>
        <taxon>Aerosakkonematales</taxon>
        <taxon>Aerosakkonemataceae</taxon>
        <taxon>Floridanema</taxon>
    </lineage>
</organism>
<proteinExistence type="predicted"/>
<evidence type="ECO:0000313" key="1">
    <source>
        <dbReference type="EMBL" id="OKH35689.1"/>
    </source>
</evidence>
<dbReference type="Proteomes" id="UP000185860">
    <property type="component" value="Unassembled WGS sequence"/>
</dbReference>
<dbReference type="STRING" id="454136.NIES2119_19515"/>
<name>A0A1U7IFG4_9CYAN</name>
<sequence>MGTIPTRINFFCVNYVHDKLIEQAADFCLANNNVPNVSQSNLLIAALAVSDQKAGKEPTSQKPFYQDIYQISESI</sequence>
<evidence type="ECO:0000313" key="2">
    <source>
        <dbReference type="Proteomes" id="UP000185860"/>
    </source>
</evidence>
<gene>
    <name evidence="1" type="ORF">NIES2119_19515</name>
</gene>
<accession>A0A1U7IFG4</accession>
<reference evidence="1 2" key="1">
    <citation type="submission" date="2016-11" db="EMBL/GenBank/DDBJ databases">
        <title>Draft Genome Sequences of Nine Cyanobacterial Strains from Diverse Habitats.</title>
        <authorList>
            <person name="Zhu T."/>
            <person name="Hou S."/>
            <person name="Lu X."/>
            <person name="Hess W.R."/>
        </authorList>
    </citation>
    <scope>NUCLEOTIDE SEQUENCE [LARGE SCALE GENOMIC DNA]</scope>
    <source>
        <strain evidence="1 2">IAM M-71</strain>
    </source>
</reference>